<dbReference type="InterPro" id="IPR010930">
    <property type="entry name" value="Flg_bb/hook_C_dom"/>
</dbReference>
<dbReference type="Pfam" id="PF00460">
    <property type="entry name" value="Flg_bb_rod"/>
    <property type="match status" value="1"/>
</dbReference>
<evidence type="ECO:0000256" key="7">
    <source>
        <dbReference type="SAM" id="Coils"/>
    </source>
</evidence>
<dbReference type="GO" id="GO:0030694">
    <property type="term" value="C:bacterial-type flagellum basal body, rod"/>
    <property type="evidence" value="ECO:0007669"/>
    <property type="project" value="UniProtKB-UniRule"/>
</dbReference>
<evidence type="ECO:0000256" key="1">
    <source>
        <dbReference type="ARBA" id="ARBA00004117"/>
    </source>
</evidence>
<keyword evidence="10" id="KW-0966">Cell projection</keyword>
<comment type="caution">
    <text evidence="10">The sequence shown here is derived from an EMBL/GenBank/DDBJ whole genome shotgun (WGS) entry which is preliminary data.</text>
</comment>
<dbReference type="PANTHER" id="PTHR30435">
    <property type="entry name" value="FLAGELLAR PROTEIN"/>
    <property type="match status" value="1"/>
</dbReference>
<evidence type="ECO:0000313" key="10">
    <source>
        <dbReference type="EMBL" id="GLK51529.1"/>
    </source>
</evidence>
<evidence type="ECO:0000256" key="6">
    <source>
        <dbReference type="RuleBase" id="RU362062"/>
    </source>
</evidence>
<gene>
    <name evidence="10" type="ORF">GCM10017621_10370</name>
</gene>
<keyword evidence="10" id="KW-0282">Flagellum</keyword>
<organism evidence="10 11">
    <name type="scientific">Maricaulis virginensis</name>
    <dbReference type="NCBI Taxonomy" id="144022"/>
    <lineage>
        <taxon>Bacteria</taxon>
        <taxon>Pseudomonadati</taxon>
        <taxon>Pseudomonadota</taxon>
        <taxon>Alphaproteobacteria</taxon>
        <taxon>Maricaulales</taxon>
        <taxon>Maricaulaceae</taxon>
        <taxon>Maricaulis</taxon>
    </lineage>
</organism>
<accession>A0A9W6IL68</accession>
<dbReference type="AlphaFoldDB" id="A0A9W6IL68"/>
<name>A0A9W6IL68_9PROT</name>
<dbReference type="InterPro" id="IPR006299">
    <property type="entry name" value="FlgC"/>
</dbReference>
<evidence type="ECO:0000256" key="3">
    <source>
        <dbReference type="ARBA" id="ARBA00017941"/>
    </source>
</evidence>
<dbReference type="PANTHER" id="PTHR30435:SF2">
    <property type="entry name" value="FLAGELLAR BASAL-BODY ROD PROTEIN FLGC"/>
    <property type="match status" value="1"/>
</dbReference>
<feature type="coiled-coil region" evidence="7">
    <location>
        <begin position="104"/>
        <end position="131"/>
    </location>
</feature>
<protein>
    <recommendedName>
        <fullName evidence="3 6">Flagellar basal-body rod protein FlgC</fullName>
    </recommendedName>
</protein>
<proteinExistence type="inferred from homology"/>
<dbReference type="Pfam" id="PF06429">
    <property type="entry name" value="Flg_bbr_C"/>
    <property type="match status" value="1"/>
</dbReference>
<evidence type="ECO:0000259" key="9">
    <source>
        <dbReference type="Pfam" id="PF06429"/>
    </source>
</evidence>
<dbReference type="EMBL" id="BSFE01000002">
    <property type="protein sequence ID" value="GLK51529.1"/>
    <property type="molecule type" value="Genomic_DNA"/>
</dbReference>
<keyword evidence="10" id="KW-0969">Cilium</keyword>
<evidence type="ECO:0000313" key="11">
    <source>
        <dbReference type="Proteomes" id="UP001143486"/>
    </source>
</evidence>
<keyword evidence="7" id="KW-0175">Coiled coil</keyword>
<dbReference type="InterPro" id="IPR001444">
    <property type="entry name" value="Flag_bb_rod_N"/>
</dbReference>
<evidence type="ECO:0000259" key="8">
    <source>
        <dbReference type="Pfam" id="PF00460"/>
    </source>
</evidence>
<keyword evidence="11" id="KW-1185">Reference proteome</keyword>
<dbReference type="RefSeq" id="WP_271185909.1">
    <property type="nucleotide sequence ID" value="NZ_BSFE01000002.1"/>
</dbReference>
<feature type="domain" description="Flagellar basal body rod protein N-terminal" evidence="8">
    <location>
        <begin position="11"/>
        <end position="36"/>
    </location>
</feature>
<reference evidence="10" key="1">
    <citation type="journal article" date="2014" name="Int. J. Syst. Evol. Microbiol.">
        <title>Complete genome sequence of Corynebacterium casei LMG S-19264T (=DSM 44701T), isolated from a smear-ripened cheese.</title>
        <authorList>
            <consortium name="US DOE Joint Genome Institute (JGI-PGF)"/>
            <person name="Walter F."/>
            <person name="Albersmeier A."/>
            <person name="Kalinowski J."/>
            <person name="Ruckert C."/>
        </authorList>
    </citation>
    <scope>NUCLEOTIDE SEQUENCE</scope>
    <source>
        <strain evidence="10">VKM B-1513</strain>
    </source>
</reference>
<evidence type="ECO:0000256" key="2">
    <source>
        <dbReference type="ARBA" id="ARBA00009677"/>
    </source>
</evidence>
<reference evidence="10" key="2">
    <citation type="submission" date="2023-01" db="EMBL/GenBank/DDBJ databases">
        <authorList>
            <person name="Sun Q."/>
            <person name="Evtushenko L."/>
        </authorList>
    </citation>
    <scope>NUCLEOTIDE SEQUENCE</scope>
    <source>
        <strain evidence="10">VKM B-1513</strain>
    </source>
</reference>
<keyword evidence="4 6" id="KW-0975">Bacterial flagellum</keyword>
<sequence>MSDASDAMSISAAGLRAQAARMRIISENLANADSTAREPGGDPYRRQIPVFEAELDRVTGLNHVRMNDVAYDQTEFTLEFDPGHPAADEAGYVRTSNVETLVEMMDMREAMRSYEANLNMIENSRRMQERTLDLLRR</sequence>
<evidence type="ECO:0000256" key="4">
    <source>
        <dbReference type="ARBA" id="ARBA00023143"/>
    </source>
</evidence>
<dbReference type="GO" id="GO:0071978">
    <property type="term" value="P:bacterial-type flagellum-dependent swarming motility"/>
    <property type="evidence" value="ECO:0007669"/>
    <property type="project" value="TreeGrafter"/>
</dbReference>
<comment type="subcellular location">
    <subcellularLocation>
        <location evidence="1 6">Bacterial flagellum basal body</location>
    </subcellularLocation>
</comment>
<dbReference type="NCBIfam" id="TIGR01395">
    <property type="entry name" value="FlgC"/>
    <property type="match status" value="1"/>
</dbReference>
<comment type="similarity">
    <text evidence="2">Belongs to the flagella basal body rod proteins family.</text>
</comment>
<evidence type="ECO:0000256" key="5">
    <source>
        <dbReference type="ARBA" id="ARBA00025933"/>
    </source>
</evidence>
<comment type="subunit">
    <text evidence="5 6">The basal body constitutes a major portion of the flagellar organelle and consists of four rings (L,P,S, and M) mounted on a central rod. The rod consists of about 26 subunits of FlgG in the distal portion, and FlgB, FlgC and FlgF are thought to build up the proximal portion of the rod with about 6 subunits each.</text>
</comment>
<dbReference type="Proteomes" id="UP001143486">
    <property type="component" value="Unassembled WGS sequence"/>
</dbReference>
<feature type="domain" description="Flagellar basal-body/hook protein C-terminal" evidence="9">
    <location>
        <begin position="90"/>
        <end position="134"/>
    </location>
</feature>